<evidence type="ECO:0000256" key="3">
    <source>
        <dbReference type="ARBA" id="ARBA00022679"/>
    </source>
</evidence>
<evidence type="ECO:0000313" key="8">
    <source>
        <dbReference type="Proteomes" id="UP000823388"/>
    </source>
</evidence>
<comment type="subcellular location">
    <subcellularLocation>
        <location evidence="1">Membrane</location>
        <topology evidence="1">Single-pass type II membrane protein</topology>
    </subcellularLocation>
</comment>
<dbReference type="Proteomes" id="UP000823388">
    <property type="component" value="Chromosome 3N"/>
</dbReference>
<reference evidence="7" key="1">
    <citation type="submission" date="2020-05" db="EMBL/GenBank/DDBJ databases">
        <title>WGS assembly of Panicum virgatum.</title>
        <authorList>
            <person name="Lovell J.T."/>
            <person name="Jenkins J."/>
            <person name="Shu S."/>
            <person name="Juenger T.E."/>
            <person name="Schmutz J."/>
        </authorList>
    </citation>
    <scope>NUCLEOTIDE SEQUENCE</scope>
    <source>
        <strain evidence="7">AP13</strain>
    </source>
</reference>
<dbReference type="InterPro" id="IPR044610">
    <property type="entry name" value="GLCAT14A/B/C"/>
</dbReference>
<dbReference type="GO" id="GO:0015020">
    <property type="term" value="F:glucuronosyltransferase activity"/>
    <property type="evidence" value="ECO:0007669"/>
    <property type="project" value="InterPro"/>
</dbReference>
<evidence type="ECO:0000256" key="1">
    <source>
        <dbReference type="ARBA" id="ARBA00004606"/>
    </source>
</evidence>
<proteinExistence type="predicted"/>
<sequence length="425" mass="46789">MGTGTGGARGGAGGGGLVPGERWWRVLFLALASVSFLISLILLFLSAPRLRLPGVAPSASTSAASAVRRGLDAPPCLAYLLIGARGDGRRLLRLLLAVYHPRNRYVLHLSADAPDDERQSLAAGVVAAAPAVGAFENVAVVGNPTAGTLVGSSGLAGTLRAAAVLLRLHPDWDWFLTLNAADYPLVTQDDLIHVLSSVPRDLNFIDHTSNIGSKEPEKVEQIIVDAGIYLSGRTNFFRGTQKRPAPVAFKFFTGSPWVILNRRFIEYCILAWENLPRILLMYFNNIIQPQEGYFHSVICNSLEFRNFTVNNDLRFIPREDPAQKEPPFLSREHYSQMVDSGAPFARPFRENDPLLDQIDGNILKRWSHGPVPGAWCSGRKRWFSDPCSQWGDVNIVRPGPQAVKLHQYVNRTLQEAKSSSNTCRQ</sequence>
<keyword evidence="5" id="KW-0325">Glycoprotein</keyword>
<keyword evidence="2" id="KW-0328">Glycosyltransferase</keyword>
<dbReference type="Pfam" id="PF02485">
    <property type="entry name" value="Branch"/>
    <property type="match status" value="1"/>
</dbReference>
<evidence type="ECO:0000256" key="2">
    <source>
        <dbReference type="ARBA" id="ARBA00022676"/>
    </source>
</evidence>
<dbReference type="GO" id="GO:0016020">
    <property type="term" value="C:membrane"/>
    <property type="evidence" value="ECO:0007669"/>
    <property type="project" value="UniProtKB-SubCell"/>
</dbReference>
<organism evidence="7 8">
    <name type="scientific">Panicum virgatum</name>
    <name type="common">Blackwell switchgrass</name>
    <dbReference type="NCBI Taxonomy" id="38727"/>
    <lineage>
        <taxon>Eukaryota</taxon>
        <taxon>Viridiplantae</taxon>
        <taxon>Streptophyta</taxon>
        <taxon>Embryophyta</taxon>
        <taxon>Tracheophyta</taxon>
        <taxon>Spermatophyta</taxon>
        <taxon>Magnoliopsida</taxon>
        <taxon>Liliopsida</taxon>
        <taxon>Poales</taxon>
        <taxon>Poaceae</taxon>
        <taxon>PACMAD clade</taxon>
        <taxon>Panicoideae</taxon>
        <taxon>Panicodae</taxon>
        <taxon>Paniceae</taxon>
        <taxon>Panicinae</taxon>
        <taxon>Panicum</taxon>
        <taxon>Panicum sect. Hiantes</taxon>
    </lineage>
</organism>
<gene>
    <name evidence="7" type="ORF">PVAP13_3NG207810</name>
</gene>
<evidence type="ECO:0000256" key="5">
    <source>
        <dbReference type="ARBA" id="ARBA00023180"/>
    </source>
</evidence>
<evidence type="ECO:0000313" key="7">
    <source>
        <dbReference type="EMBL" id="KAG2616449.1"/>
    </source>
</evidence>
<dbReference type="EMBL" id="CM029042">
    <property type="protein sequence ID" value="KAG2616449.1"/>
    <property type="molecule type" value="Genomic_DNA"/>
</dbReference>
<feature type="transmembrane region" description="Helical" evidence="6">
    <location>
        <begin position="23"/>
        <end position="45"/>
    </location>
</feature>
<keyword evidence="3" id="KW-0808">Transferase</keyword>
<dbReference type="PANTHER" id="PTHR45719:SF2">
    <property type="entry name" value="BGGP BETA-1-3-GALACTOSYL-O-GLYCOSYL-GLYCOPROTEIN"/>
    <property type="match status" value="1"/>
</dbReference>
<dbReference type="AlphaFoldDB" id="A0A8T0U7Z2"/>
<accession>A0A8T0U7Z2</accession>
<dbReference type="InterPro" id="IPR003406">
    <property type="entry name" value="Glyco_trans_14"/>
</dbReference>
<keyword evidence="4 6" id="KW-0472">Membrane</keyword>
<comment type="caution">
    <text evidence="7">The sequence shown here is derived from an EMBL/GenBank/DDBJ whole genome shotgun (WGS) entry which is preliminary data.</text>
</comment>
<name>A0A8T0U7Z2_PANVG</name>
<protein>
    <submittedName>
        <fullName evidence="7">Uncharacterized protein</fullName>
    </submittedName>
</protein>
<dbReference type="PANTHER" id="PTHR45719">
    <property type="entry name" value="GLYCOSYLTRANSFERASE"/>
    <property type="match status" value="1"/>
</dbReference>
<dbReference type="OrthoDB" id="2019572at2759"/>
<evidence type="ECO:0000256" key="6">
    <source>
        <dbReference type="SAM" id="Phobius"/>
    </source>
</evidence>
<keyword evidence="6" id="KW-0812">Transmembrane</keyword>
<keyword evidence="6" id="KW-1133">Transmembrane helix</keyword>
<evidence type="ECO:0000256" key="4">
    <source>
        <dbReference type="ARBA" id="ARBA00023136"/>
    </source>
</evidence>
<keyword evidence="8" id="KW-1185">Reference proteome</keyword>